<evidence type="ECO:0000256" key="3">
    <source>
        <dbReference type="ARBA" id="ARBA00022801"/>
    </source>
</evidence>
<dbReference type="NCBIfam" id="NF005536">
    <property type="entry name" value="PRK07198.1"/>
    <property type="match status" value="1"/>
</dbReference>
<dbReference type="InterPro" id="IPR036144">
    <property type="entry name" value="RibA-like_sf"/>
</dbReference>
<dbReference type="EMBL" id="JAHRHY010000023">
    <property type="protein sequence ID" value="KAG9061572.1"/>
    <property type="molecule type" value="Genomic_DNA"/>
</dbReference>
<evidence type="ECO:0000259" key="6">
    <source>
        <dbReference type="Pfam" id="PF00925"/>
    </source>
</evidence>
<accession>A0A9P8BQ46</accession>
<dbReference type="OrthoDB" id="348678at2759"/>
<feature type="region of interest" description="Disordered" evidence="5">
    <location>
        <begin position="801"/>
        <end position="826"/>
    </location>
</feature>
<protein>
    <recommendedName>
        <fullName evidence="10">Endopolyphosphatase</fullName>
    </recommendedName>
</protein>
<dbReference type="GO" id="GO:0003935">
    <property type="term" value="F:GTP cyclohydrolase II activity"/>
    <property type="evidence" value="ECO:0007669"/>
    <property type="project" value="InterPro"/>
</dbReference>
<dbReference type="CDD" id="cd00641">
    <property type="entry name" value="GTP_cyclohydro2"/>
    <property type="match status" value="1"/>
</dbReference>
<reference evidence="8" key="1">
    <citation type="submission" date="2021-06" db="EMBL/GenBank/DDBJ databases">
        <title>Genome Sequence of Mortierella hyaline Strain SCG-10, a Cold-Adapted, Nitrate-Reducing Fungus Isolated from Soil in Minnesota, USA.</title>
        <authorList>
            <person name="Aldossari N."/>
        </authorList>
    </citation>
    <scope>NUCLEOTIDE SEQUENCE</scope>
    <source>
        <strain evidence="8">SCG-10</strain>
    </source>
</reference>
<comment type="similarity">
    <text evidence="1">Belongs to the GTP cyclohydrolase II family.</text>
</comment>
<comment type="caution">
    <text evidence="8">The sequence shown here is derived from an EMBL/GenBank/DDBJ whole genome shotgun (WGS) entry which is preliminary data.</text>
</comment>
<dbReference type="PANTHER" id="PTHR47259">
    <property type="match status" value="1"/>
</dbReference>
<dbReference type="InterPro" id="IPR000926">
    <property type="entry name" value="RibA"/>
</dbReference>
<dbReference type="PANTHER" id="PTHR47259:SF2">
    <property type="entry name" value="URACIL-REGULATED PROTEIN 1"/>
    <property type="match status" value="1"/>
</dbReference>
<feature type="compositionally biased region" description="Basic residues" evidence="5">
    <location>
        <begin position="969"/>
        <end position="981"/>
    </location>
</feature>
<organism evidence="8 9">
    <name type="scientific">Linnemannia hyalina</name>
    <dbReference type="NCBI Taxonomy" id="64524"/>
    <lineage>
        <taxon>Eukaryota</taxon>
        <taxon>Fungi</taxon>
        <taxon>Fungi incertae sedis</taxon>
        <taxon>Mucoromycota</taxon>
        <taxon>Mortierellomycotina</taxon>
        <taxon>Mortierellomycetes</taxon>
        <taxon>Mortierellales</taxon>
        <taxon>Mortierellaceae</taxon>
        <taxon>Linnemannia</taxon>
    </lineage>
</organism>
<sequence>MSDSAVLTQILTTLADLQASQYLLSQKVDKIQTESVHLPHGVKPHIYDKHYLGHFDSDHDTVVSPTFAPKMDHASLFTEKPTLLTHPDEPGVKPYTMNWGDADPQVRGPIIVTRHRSSMNIRNALGAYGGPYSIYRAMAVAMEELAEDHRPNFDHTEPVINIPQQPQWSDPTKIVSFDPFGHMTTQFYKKEIEQGLDIRPTIAITRAHMLVPEIQAEVKSGALAVDGKVVITDAGELNVHKAAIDPVWFLPGVAARLNVEEDFLRRCLFESTGGMYPELISRPDIKVFLPPIGGLTVYIFGNHELISDPKTRLTVRVHDECNGSDVFCSDICTCRPYLVFGMVEAIKEAQNGGVGLIIYFRKEGRALGEVTKYLVYNARKREGDSAAKYFERTENVAGVKDVRFQDLMPDVLHWLGITKIDRFMSMSNMKHDAIIDAGIQILERVPIPDELIPADSKVEIDAKIAAGYFTNGHIPDAEDLSRTVGAQPDQPYPYDPDESRLAGQFLHITDIHPDEFYINGGSISTSCHRNTTNEDDDMMRMMRPGRTDGGYGGIYGSPYSICDSPFSLTNATFDWIDRNLIQSLDFVVWTGDNARHDSDNERPRTQKEIEDLNKAIANKFLETFTPDKDDPFEQRIPIVPSIGNNDVYPHNIMEAGPNRILQHFSDIWSPFIPESQYHTFQHGGYYASEVVPGKITVVALNTLYFYNSNAAVDGCDSEDEPGTDQMDWLEVELESLRKRKMTAYLTGHVPPARKSYSPTCFVRYTDIALRYQDVIVGHLYGHANIDHFFILSQATLNSDSVDAEAEEDLEEQEQEQSSNSRLDQGSNKQTVLDAWINNNNSSRSISPSSISTASGRTRQRLEQEAKSFDVADEDEHYAFHTLGLSSYLLELWEQYEDIPKKAKMSDFAIALVAPSVVPTYNPALRVYTYQLAIEKPEAPDQPYQALQQDQDYIEEDEYESSGESDSNGKKKKKPRKPRKPTRPPNPPAVPPFTFGFPLNYTQYFVNLTMANSVAALDPTKPVEYQVEYRSREDYGLKDLSVSEWLALAKRIVKSEMKKKQYMAWMVVLTGTENDHF</sequence>
<evidence type="ECO:0008006" key="10">
    <source>
        <dbReference type="Google" id="ProtNLM"/>
    </source>
</evidence>
<feature type="domain" description="GTP cyclohydrolase N-terminal" evidence="7">
    <location>
        <begin position="82"/>
        <end position="270"/>
    </location>
</feature>
<keyword evidence="2" id="KW-0547">Nucleotide-binding</keyword>
<feature type="region of interest" description="Disordered" evidence="5">
    <location>
        <begin position="838"/>
        <end position="858"/>
    </location>
</feature>
<evidence type="ECO:0000313" key="9">
    <source>
        <dbReference type="Proteomes" id="UP000707451"/>
    </source>
</evidence>
<dbReference type="GO" id="GO:0005525">
    <property type="term" value="F:GTP binding"/>
    <property type="evidence" value="ECO:0007669"/>
    <property type="project" value="UniProtKB-KW"/>
</dbReference>
<dbReference type="Gene3D" id="3.60.21.10">
    <property type="match status" value="1"/>
</dbReference>
<dbReference type="InterPro" id="IPR022163">
    <property type="entry name" value="GTP_CH_N"/>
</dbReference>
<dbReference type="AlphaFoldDB" id="A0A9P8BQ46"/>
<keyword evidence="3" id="KW-0378">Hydrolase</keyword>
<gene>
    <name evidence="8" type="ORF">KI688_007151</name>
</gene>
<dbReference type="GO" id="GO:0009231">
    <property type="term" value="P:riboflavin biosynthetic process"/>
    <property type="evidence" value="ECO:0007669"/>
    <property type="project" value="InterPro"/>
</dbReference>
<dbReference type="Gene3D" id="3.40.50.10990">
    <property type="entry name" value="GTP cyclohydrolase II"/>
    <property type="match status" value="1"/>
</dbReference>
<dbReference type="InterPro" id="IPR032677">
    <property type="entry name" value="GTP_cyclohydro_II"/>
</dbReference>
<evidence type="ECO:0000313" key="8">
    <source>
        <dbReference type="EMBL" id="KAG9061572.1"/>
    </source>
</evidence>
<dbReference type="SUPFAM" id="SSF56300">
    <property type="entry name" value="Metallo-dependent phosphatases"/>
    <property type="match status" value="1"/>
</dbReference>
<evidence type="ECO:0000256" key="1">
    <source>
        <dbReference type="ARBA" id="ARBA00008131"/>
    </source>
</evidence>
<proteinExistence type="inferred from homology"/>
<dbReference type="Proteomes" id="UP000707451">
    <property type="component" value="Unassembled WGS sequence"/>
</dbReference>
<dbReference type="Pfam" id="PF12471">
    <property type="entry name" value="GTP_CH_N"/>
    <property type="match status" value="1"/>
</dbReference>
<feature type="compositionally biased region" description="Acidic residues" evidence="5">
    <location>
        <begin position="801"/>
        <end position="814"/>
    </location>
</feature>
<feature type="compositionally biased region" description="Low complexity" evidence="5">
    <location>
        <begin position="838"/>
        <end position="851"/>
    </location>
</feature>
<name>A0A9P8BQ46_9FUNG</name>
<keyword evidence="9" id="KW-1185">Reference proteome</keyword>
<feature type="domain" description="GTP cyclohydrolase II" evidence="6">
    <location>
        <begin position="310"/>
        <end position="446"/>
    </location>
</feature>
<dbReference type="InterPro" id="IPR041805">
    <property type="entry name" value="ASMase/PPN1_MPP"/>
</dbReference>
<dbReference type="Pfam" id="PF00925">
    <property type="entry name" value="GTP_cyclohydro2"/>
    <property type="match status" value="1"/>
</dbReference>
<feature type="region of interest" description="Disordered" evidence="5">
    <location>
        <begin position="954"/>
        <end position="990"/>
    </location>
</feature>
<dbReference type="CDD" id="cd00842">
    <property type="entry name" value="MPP_ASMase"/>
    <property type="match status" value="1"/>
</dbReference>
<dbReference type="SUPFAM" id="SSF142695">
    <property type="entry name" value="RibA-like"/>
    <property type="match status" value="1"/>
</dbReference>
<dbReference type="InterPro" id="IPR029052">
    <property type="entry name" value="Metallo-depent_PP-like"/>
</dbReference>
<keyword evidence="4" id="KW-0342">GTP-binding</keyword>
<evidence type="ECO:0000256" key="5">
    <source>
        <dbReference type="SAM" id="MobiDB-lite"/>
    </source>
</evidence>
<evidence type="ECO:0000256" key="2">
    <source>
        <dbReference type="ARBA" id="ARBA00022741"/>
    </source>
</evidence>
<evidence type="ECO:0000259" key="7">
    <source>
        <dbReference type="Pfam" id="PF12471"/>
    </source>
</evidence>
<evidence type="ECO:0000256" key="4">
    <source>
        <dbReference type="ARBA" id="ARBA00023134"/>
    </source>
</evidence>